<evidence type="ECO:0000256" key="6">
    <source>
        <dbReference type="ARBA" id="ARBA00023163"/>
    </source>
</evidence>
<dbReference type="eggNOG" id="COG0776">
    <property type="taxonomic scope" value="Bacteria"/>
</dbReference>
<dbReference type="GO" id="GO:0003677">
    <property type="term" value="F:DNA binding"/>
    <property type="evidence" value="ECO:0007669"/>
    <property type="project" value="UniProtKB-KW"/>
</dbReference>
<proteinExistence type="inferred from homology"/>
<dbReference type="KEGG" id="glo:Glov_3685"/>
<dbReference type="EMBL" id="CP001090">
    <property type="protein sequence ID" value="ACD97384.1"/>
    <property type="molecule type" value="Genomic_DNA"/>
</dbReference>
<protein>
    <recommendedName>
        <fullName evidence="2">Integration host factor subunit alpha</fullName>
    </recommendedName>
</protein>
<dbReference type="InterPro" id="IPR000119">
    <property type="entry name" value="Hist_DNA-bd"/>
</dbReference>
<dbReference type="HOGENOM" id="CLU_105066_1_1_7"/>
<dbReference type="OrthoDB" id="9797747at2"/>
<dbReference type="PANTHER" id="PTHR33175:SF2">
    <property type="entry name" value="INTEGRATION HOST FACTOR SUBUNIT ALPHA"/>
    <property type="match status" value="1"/>
</dbReference>
<keyword evidence="10" id="KW-1185">Reference proteome</keyword>
<name>B3EBV2_TRIL1</name>
<keyword evidence="6" id="KW-0804">Transcription</keyword>
<organism evidence="9 10">
    <name type="scientific">Trichlorobacter lovleyi (strain ATCC BAA-1151 / DSM 17278 / SZ)</name>
    <name type="common">Geobacter lovleyi</name>
    <dbReference type="NCBI Taxonomy" id="398767"/>
    <lineage>
        <taxon>Bacteria</taxon>
        <taxon>Pseudomonadati</taxon>
        <taxon>Thermodesulfobacteriota</taxon>
        <taxon>Desulfuromonadia</taxon>
        <taxon>Geobacterales</taxon>
        <taxon>Geobacteraceae</taxon>
        <taxon>Trichlorobacter</taxon>
    </lineage>
</organism>
<dbReference type="Proteomes" id="UP000002420">
    <property type="component" value="Plasmid pGLOV01"/>
</dbReference>
<dbReference type="GO" id="GO:0009893">
    <property type="term" value="P:positive regulation of metabolic process"/>
    <property type="evidence" value="ECO:0007669"/>
    <property type="project" value="UniProtKB-ARBA"/>
</dbReference>
<dbReference type="Pfam" id="PF00216">
    <property type="entry name" value="Bac_DNA_binding"/>
    <property type="match status" value="1"/>
</dbReference>
<dbReference type="GO" id="GO:0006417">
    <property type="term" value="P:regulation of translation"/>
    <property type="evidence" value="ECO:0007669"/>
    <property type="project" value="UniProtKB-KW"/>
</dbReference>
<evidence type="ECO:0000256" key="5">
    <source>
        <dbReference type="ARBA" id="ARBA00023125"/>
    </source>
</evidence>
<dbReference type="InterPro" id="IPR010992">
    <property type="entry name" value="IHF-like_DNA-bd_dom_sf"/>
</dbReference>
<keyword evidence="5 9" id="KW-0238">DNA-binding</keyword>
<dbReference type="SUPFAM" id="SSF47729">
    <property type="entry name" value="IHF-like DNA-binding proteins"/>
    <property type="match status" value="1"/>
</dbReference>
<sequence length="93" mass="10415">MALTKNKLIQLVAEQQHITLKDAALLVEELITLIKATLESGESLKIAKFGLFEVKEKHARRGRNPQTGEAITIEPRKVISFKPSVLLRQAINQ</sequence>
<evidence type="ECO:0000256" key="8">
    <source>
        <dbReference type="RuleBase" id="RU003939"/>
    </source>
</evidence>
<evidence type="ECO:0000256" key="3">
    <source>
        <dbReference type="ARBA" id="ARBA00022845"/>
    </source>
</evidence>
<dbReference type="GO" id="GO:0006310">
    <property type="term" value="P:DNA recombination"/>
    <property type="evidence" value="ECO:0007669"/>
    <property type="project" value="UniProtKB-KW"/>
</dbReference>
<dbReference type="InterPro" id="IPR005684">
    <property type="entry name" value="IHF_alpha"/>
</dbReference>
<dbReference type="GO" id="GO:0005829">
    <property type="term" value="C:cytosol"/>
    <property type="evidence" value="ECO:0007669"/>
    <property type="project" value="TreeGrafter"/>
</dbReference>
<dbReference type="Gene3D" id="4.10.520.10">
    <property type="entry name" value="IHF-like DNA-binding proteins"/>
    <property type="match status" value="1"/>
</dbReference>
<dbReference type="PROSITE" id="PS00045">
    <property type="entry name" value="HISTONE_LIKE"/>
    <property type="match status" value="1"/>
</dbReference>
<keyword evidence="4" id="KW-0805">Transcription regulation</keyword>
<accession>B3EBV2</accession>
<evidence type="ECO:0000256" key="1">
    <source>
        <dbReference type="ARBA" id="ARBA00010529"/>
    </source>
</evidence>
<dbReference type="PRINTS" id="PR01727">
    <property type="entry name" value="DNABINDINGHU"/>
</dbReference>
<keyword evidence="3" id="KW-0810">Translation regulation</keyword>
<dbReference type="GO" id="GO:0030527">
    <property type="term" value="F:structural constituent of chromatin"/>
    <property type="evidence" value="ECO:0007669"/>
    <property type="project" value="InterPro"/>
</dbReference>
<evidence type="ECO:0000313" key="10">
    <source>
        <dbReference type="Proteomes" id="UP000002420"/>
    </source>
</evidence>
<dbReference type="AlphaFoldDB" id="B3EBV2"/>
<dbReference type="InterPro" id="IPR020816">
    <property type="entry name" value="Histone-like_DNA-bd_CS"/>
</dbReference>
<comment type="similarity">
    <text evidence="1 8">Belongs to the bacterial histone-like protein family.</text>
</comment>
<geneLocation type="plasmid" evidence="9 10">
    <name>pGLOV01</name>
</geneLocation>
<evidence type="ECO:0000256" key="7">
    <source>
        <dbReference type="ARBA" id="ARBA00023172"/>
    </source>
</evidence>
<keyword evidence="9" id="KW-0614">Plasmid</keyword>
<evidence type="ECO:0000256" key="4">
    <source>
        <dbReference type="ARBA" id="ARBA00023015"/>
    </source>
</evidence>
<keyword evidence="7" id="KW-0233">DNA recombination</keyword>
<evidence type="ECO:0000313" key="9">
    <source>
        <dbReference type="EMBL" id="ACD97384.1"/>
    </source>
</evidence>
<dbReference type="CDD" id="cd13835">
    <property type="entry name" value="IHF_A"/>
    <property type="match status" value="1"/>
</dbReference>
<evidence type="ECO:0000256" key="2">
    <source>
        <dbReference type="ARBA" id="ARBA00018329"/>
    </source>
</evidence>
<dbReference type="GO" id="GO:0006355">
    <property type="term" value="P:regulation of DNA-templated transcription"/>
    <property type="evidence" value="ECO:0007669"/>
    <property type="project" value="InterPro"/>
</dbReference>
<dbReference type="SMART" id="SM00411">
    <property type="entry name" value="BHL"/>
    <property type="match status" value="1"/>
</dbReference>
<reference evidence="9 10" key="1">
    <citation type="submission" date="2008-05" db="EMBL/GenBank/DDBJ databases">
        <title>Complete sequence of plasmid of Geobacter lovleyi SZ.</title>
        <authorList>
            <consortium name="US DOE Joint Genome Institute"/>
            <person name="Lucas S."/>
            <person name="Copeland A."/>
            <person name="Lapidus A."/>
            <person name="Glavina del Rio T."/>
            <person name="Dalin E."/>
            <person name="Tice H."/>
            <person name="Bruce D."/>
            <person name="Goodwin L."/>
            <person name="Pitluck S."/>
            <person name="Chertkov O."/>
            <person name="Meincke L."/>
            <person name="Brettin T."/>
            <person name="Detter J.C."/>
            <person name="Han C."/>
            <person name="Tapia R."/>
            <person name="Kuske C.R."/>
            <person name="Schmutz J."/>
            <person name="Larimer F."/>
            <person name="Land M."/>
            <person name="Hauser L."/>
            <person name="Kyrpides N."/>
            <person name="Mikhailova N."/>
            <person name="Sung Y."/>
            <person name="Fletcher K.E."/>
            <person name="Ritalahti K.M."/>
            <person name="Loeffler F.E."/>
            <person name="Richardson P."/>
        </authorList>
    </citation>
    <scope>NUCLEOTIDE SEQUENCE [LARGE SCALE GENOMIC DNA]</scope>
    <source>
        <strain evidence="10">ATCC BAA-1151 / DSM 17278 / SZ</strain>
        <plasmid evidence="10">Plasmid pGLOV01</plasmid>
    </source>
</reference>
<gene>
    <name evidence="9" type="ordered locus">Glov_3685</name>
</gene>
<dbReference type="PANTHER" id="PTHR33175">
    <property type="entry name" value="DNA-BINDING PROTEIN HU"/>
    <property type="match status" value="1"/>
</dbReference>